<evidence type="ECO:0000256" key="4">
    <source>
        <dbReference type="ARBA" id="ARBA00022970"/>
    </source>
</evidence>
<dbReference type="PANTHER" id="PTHR30483">
    <property type="entry name" value="LEUCINE-SPECIFIC-BINDING PROTEIN"/>
    <property type="match status" value="1"/>
</dbReference>
<dbReference type="eggNOG" id="COG0683">
    <property type="taxonomic scope" value="Bacteria"/>
</dbReference>
<dbReference type="AlphaFoldDB" id="E0RYK1"/>
<dbReference type="HOGENOM" id="CLU_027128_6_1_9"/>
<dbReference type="GO" id="GO:0006865">
    <property type="term" value="P:amino acid transport"/>
    <property type="evidence" value="ECO:0007669"/>
    <property type="project" value="UniProtKB-KW"/>
</dbReference>
<comment type="similarity">
    <text evidence="1">Belongs to the leucine-binding protein family.</text>
</comment>
<dbReference type="CDD" id="cd06347">
    <property type="entry name" value="PBP1_ABC_LivK_ligand_binding-like"/>
    <property type="match status" value="1"/>
</dbReference>
<evidence type="ECO:0000313" key="7">
    <source>
        <dbReference type="Proteomes" id="UP000001299"/>
    </source>
</evidence>
<keyword evidence="4" id="KW-0029">Amino-acid transport</keyword>
<feature type="domain" description="Leucine-binding protein" evidence="5">
    <location>
        <begin position="98"/>
        <end position="395"/>
    </location>
</feature>
<evidence type="ECO:0000256" key="1">
    <source>
        <dbReference type="ARBA" id="ARBA00010062"/>
    </source>
</evidence>
<dbReference type="Gene3D" id="3.40.50.2300">
    <property type="match status" value="2"/>
</dbReference>
<dbReference type="InterPro" id="IPR051010">
    <property type="entry name" value="BCAA_transport"/>
</dbReference>
<keyword evidence="2" id="KW-0813">Transport</keyword>
<dbReference type="PANTHER" id="PTHR30483:SF6">
    <property type="entry name" value="PERIPLASMIC BINDING PROTEIN OF ABC TRANSPORTER FOR NATURAL AMINO ACIDS"/>
    <property type="match status" value="1"/>
</dbReference>
<dbReference type="InterPro" id="IPR028081">
    <property type="entry name" value="Leu-bd"/>
</dbReference>
<dbReference type="KEGG" id="bpb:bpr_I0334"/>
<sequence>MYTTIHTLISYIFRAFLSKKWYRRRTFIYFPTIKCFYKTSIFKRRTIFMKKLNKVVSTLMASMMAVSMMAGCGADASTTAGDSQTEGAASTAAAGTTFKIGAIGPLTGEYAAYGSAVCNAAELAVEEINAAGGINGYQVEYNKEDDETNAEKSVNAYNLLKDWGMQILVGSTTSGCSIAVSEYTKADNMFQLTPSGSAVDCVKYDNAFRVCFSDPNQGVAAAQYISDNGLATKVGIIYNSSDVYSDGINQKFIQEAEGKNFEIVSVEAFTSDSSTDFSVQLQKAKDAGADLVFLPIYYKEASLILTQAKTMGYTPTFFGVDGLDGILTVDNFDTSLAEGVMLLTPFAADATDDLTVNFVSKYKEKYGEVPNQFAADAYDAVYIIKKAIEAKNVTPDMSVSDICEAIKGAMIEIEVAGVTSSKMTWDASGEPNKEPRAVVIKNGAYVSAQ</sequence>
<gene>
    <name evidence="6" type="primary">livJ</name>
    <name evidence="6" type="ordered locus">bpr_I0334</name>
</gene>
<dbReference type="STRING" id="515622.bpr_I0334"/>
<name>E0RYK1_BUTPB</name>
<keyword evidence="3" id="KW-0732">Signal</keyword>
<evidence type="ECO:0000256" key="3">
    <source>
        <dbReference type="ARBA" id="ARBA00022729"/>
    </source>
</evidence>
<organism evidence="6 7">
    <name type="scientific">Butyrivibrio proteoclasticus (strain ATCC 51982 / DSM 14932 / B316)</name>
    <name type="common">Clostridium proteoclasticum</name>
    <dbReference type="NCBI Taxonomy" id="515622"/>
    <lineage>
        <taxon>Bacteria</taxon>
        <taxon>Bacillati</taxon>
        <taxon>Bacillota</taxon>
        <taxon>Clostridia</taxon>
        <taxon>Lachnospirales</taxon>
        <taxon>Lachnospiraceae</taxon>
        <taxon>Butyrivibrio</taxon>
    </lineage>
</organism>
<evidence type="ECO:0000256" key="2">
    <source>
        <dbReference type="ARBA" id="ARBA00022448"/>
    </source>
</evidence>
<dbReference type="InterPro" id="IPR028082">
    <property type="entry name" value="Peripla_BP_I"/>
</dbReference>
<dbReference type="EMBL" id="CP001810">
    <property type="protein sequence ID" value="ADL33082.1"/>
    <property type="molecule type" value="Genomic_DNA"/>
</dbReference>
<dbReference type="InterPro" id="IPR000709">
    <property type="entry name" value="Leu_Ile_Val-bd"/>
</dbReference>
<reference evidence="6 7" key="1">
    <citation type="journal article" date="2010" name="PLoS ONE">
        <title>The glycobiome of the rumen bacterium Butyrivibrio proteoclasticus B316(T) highlights adaptation to a polysaccharide-rich environment.</title>
        <authorList>
            <person name="Kelly W.J."/>
            <person name="Leahy S.C."/>
            <person name="Altermann E."/>
            <person name="Yeoman C.J."/>
            <person name="Dunne J.C."/>
            <person name="Kong Z."/>
            <person name="Pacheco D.M."/>
            <person name="Li D."/>
            <person name="Noel S.J."/>
            <person name="Moon C.D."/>
            <person name="Cookson A.L."/>
            <person name="Attwood G.T."/>
        </authorList>
    </citation>
    <scope>NUCLEOTIDE SEQUENCE [LARGE SCALE GENOMIC DNA]</scope>
    <source>
        <strain evidence="7">ATCC 51982 / DSM 14932 / B316</strain>
    </source>
</reference>
<keyword evidence="7" id="KW-1185">Reference proteome</keyword>
<accession>E0RYK1</accession>
<dbReference type="Pfam" id="PF13458">
    <property type="entry name" value="Peripla_BP_6"/>
    <property type="match status" value="1"/>
</dbReference>
<proteinExistence type="inferred from homology"/>
<dbReference type="PRINTS" id="PR00337">
    <property type="entry name" value="LEUILEVALBP"/>
</dbReference>
<dbReference type="SUPFAM" id="SSF53822">
    <property type="entry name" value="Periplasmic binding protein-like I"/>
    <property type="match status" value="1"/>
</dbReference>
<evidence type="ECO:0000313" key="6">
    <source>
        <dbReference type="EMBL" id="ADL33082.1"/>
    </source>
</evidence>
<protein>
    <submittedName>
        <fullName evidence="6">Branched-chain amino acid ABC transporter substrate-binding protein LivJ</fullName>
    </submittedName>
</protein>
<dbReference type="Proteomes" id="UP000001299">
    <property type="component" value="Chromosome 1"/>
</dbReference>
<evidence type="ECO:0000259" key="5">
    <source>
        <dbReference type="Pfam" id="PF13458"/>
    </source>
</evidence>